<evidence type="ECO:0000313" key="1">
    <source>
        <dbReference type="EMBL" id="MBB5020576.1"/>
    </source>
</evidence>
<sequence>MSYCKVYVDTVYSMHDLKLFMEENIENCFEGLKCFVSLDFAAYDNENNNGNLAVGMKEDPTEARYYIEIGDDFESEFDSYDFKYGLANFIISLRRKFEYVVASCNFEDYIVERTGWNWTDDCKFPD</sequence>
<keyword evidence="2" id="KW-1185">Reference proteome</keyword>
<dbReference type="AlphaFoldDB" id="A0A840MW78"/>
<comment type="caution">
    <text evidence="1">The sequence shown here is derived from an EMBL/GenBank/DDBJ whole genome shotgun (WGS) entry which is preliminary data.</text>
</comment>
<dbReference type="RefSeq" id="WP_184041952.1">
    <property type="nucleotide sequence ID" value="NZ_JACHHY010000047.1"/>
</dbReference>
<evidence type="ECO:0000313" key="2">
    <source>
        <dbReference type="Proteomes" id="UP000575898"/>
    </source>
</evidence>
<reference evidence="1 2" key="1">
    <citation type="submission" date="2020-08" db="EMBL/GenBank/DDBJ databases">
        <title>Genomic Encyclopedia of Type Strains, Phase IV (KMG-IV): sequencing the most valuable type-strain genomes for metagenomic binning, comparative biology and taxonomic classification.</title>
        <authorList>
            <person name="Goeker M."/>
        </authorList>
    </citation>
    <scope>NUCLEOTIDE SEQUENCE [LARGE SCALE GENOMIC DNA]</scope>
    <source>
        <strain evidence="1 2">DSM 27165</strain>
    </source>
</reference>
<name>A0A840MW78_9PROT</name>
<protein>
    <submittedName>
        <fullName evidence="1">Uncharacterized protein</fullName>
    </submittedName>
</protein>
<gene>
    <name evidence="1" type="ORF">HNQ59_003897</name>
</gene>
<accession>A0A840MW78</accession>
<proteinExistence type="predicted"/>
<dbReference type="Proteomes" id="UP000575898">
    <property type="component" value="Unassembled WGS sequence"/>
</dbReference>
<organism evidence="1 2">
    <name type="scientific">Chitinivorax tropicus</name>
    <dbReference type="NCBI Taxonomy" id="714531"/>
    <lineage>
        <taxon>Bacteria</taxon>
        <taxon>Pseudomonadati</taxon>
        <taxon>Pseudomonadota</taxon>
        <taxon>Betaproteobacteria</taxon>
        <taxon>Chitinivorax</taxon>
    </lineage>
</organism>
<dbReference type="EMBL" id="JACHHY010000047">
    <property type="protein sequence ID" value="MBB5020576.1"/>
    <property type="molecule type" value="Genomic_DNA"/>
</dbReference>